<sequence>MLTKSMISDGLLQYYNWQTDYCLFTNTDSMDDFLENELPDDYEVIERDRNQCIVDMDGDKYEITAYGDGDFSHHVASIYKLS</sequence>
<accession>A6LAB9</accession>
<proteinExistence type="predicted"/>
<evidence type="ECO:0000313" key="2">
    <source>
        <dbReference type="Proteomes" id="UP000000566"/>
    </source>
</evidence>
<keyword evidence="2" id="KW-1185">Reference proteome</keyword>
<dbReference type="PaxDb" id="435591-BDI_0864"/>
<dbReference type="STRING" id="435591.BDI_0864"/>
<dbReference type="AlphaFoldDB" id="A6LAB9"/>
<reference evidence="1 2" key="1">
    <citation type="journal article" date="2007" name="PLoS Biol.">
        <title>Evolution of symbiotic bacteria in the distal human intestine.</title>
        <authorList>
            <person name="Xu J."/>
            <person name="Mahowald M.A."/>
            <person name="Ley R.E."/>
            <person name="Lozupone C.A."/>
            <person name="Hamady M."/>
            <person name="Martens E.C."/>
            <person name="Henrissat B."/>
            <person name="Coutinho P.M."/>
            <person name="Minx P."/>
            <person name="Latreille P."/>
            <person name="Cordum H."/>
            <person name="Van Brunt A."/>
            <person name="Kim K."/>
            <person name="Fulton R.S."/>
            <person name="Fulton L.A."/>
            <person name="Clifton S.W."/>
            <person name="Wilson R.K."/>
            <person name="Knight R.D."/>
            <person name="Gordon J.I."/>
        </authorList>
    </citation>
    <scope>NUCLEOTIDE SEQUENCE [LARGE SCALE GENOMIC DNA]</scope>
    <source>
        <strain evidence="2">ATCC 8503 / DSM 20701 / CIP 104284 / JCM 5825 / NCTC 11152</strain>
    </source>
</reference>
<evidence type="ECO:0000313" key="1">
    <source>
        <dbReference type="EMBL" id="ABR42633.1"/>
    </source>
</evidence>
<dbReference type="KEGG" id="pdi:BDI_0864"/>
<organism evidence="1 2">
    <name type="scientific">Parabacteroides distasonis (strain ATCC 8503 / DSM 20701 / CIP 104284 / JCM 5825 / NCTC 11152)</name>
    <dbReference type="NCBI Taxonomy" id="435591"/>
    <lineage>
        <taxon>Bacteria</taxon>
        <taxon>Pseudomonadati</taxon>
        <taxon>Bacteroidota</taxon>
        <taxon>Bacteroidia</taxon>
        <taxon>Bacteroidales</taxon>
        <taxon>Tannerellaceae</taxon>
        <taxon>Parabacteroides</taxon>
    </lineage>
</organism>
<dbReference type="Proteomes" id="UP000000566">
    <property type="component" value="Chromosome"/>
</dbReference>
<dbReference type="BioCyc" id="PDIS435591:G1G5A-887-MONOMER"/>
<gene>
    <name evidence="1" type="ordered locus">BDI_0864</name>
</gene>
<name>A6LAB9_PARD8</name>
<dbReference type="HOGENOM" id="CLU_2555187_0_0_10"/>
<protein>
    <submittedName>
        <fullName evidence="1">Uncharacterized protein</fullName>
    </submittedName>
</protein>
<dbReference type="EMBL" id="CP000140">
    <property type="protein sequence ID" value="ABR42633.1"/>
    <property type="molecule type" value="Genomic_DNA"/>
</dbReference>